<gene>
    <name evidence="2" type="ORF">PQU92_15535</name>
</gene>
<keyword evidence="1" id="KW-0732">Signal</keyword>
<evidence type="ECO:0008006" key="4">
    <source>
        <dbReference type="Google" id="ProtNLM"/>
    </source>
</evidence>
<evidence type="ECO:0000313" key="2">
    <source>
        <dbReference type="EMBL" id="MDC7684697.1"/>
    </source>
</evidence>
<keyword evidence="3" id="KW-1185">Reference proteome</keyword>
<dbReference type="EMBL" id="JAQQKX010000014">
    <property type="protein sequence ID" value="MDC7684697.1"/>
    <property type="molecule type" value="Genomic_DNA"/>
</dbReference>
<name>A0ABT5HXM7_9CAUL</name>
<proteinExistence type="predicted"/>
<feature type="signal peptide" evidence="1">
    <location>
        <begin position="1"/>
        <end position="22"/>
    </location>
</feature>
<reference evidence="2 3" key="1">
    <citation type="submission" date="2023-01" db="EMBL/GenBank/DDBJ databases">
        <title>Novel species of the genus Asticcacaulis isolated from rivers.</title>
        <authorList>
            <person name="Lu H."/>
        </authorList>
    </citation>
    <scope>NUCLEOTIDE SEQUENCE [LARGE SCALE GENOMIC DNA]</scope>
    <source>
        <strain evidence="2 3">BYS171W</strain>
    </source>
</reference>
<dbReference type="RefSeq" id="WP_272749167.1">
    <property type="nucleotide sequence ID" value="NZ_JAQQKX010000014.1"/>
</dbReference>
<evidence type="ECO:0000256" key="1">
    <source>
        <dbReference type="SAM" id="SignalP"/>
    </source>
</evidence>
<protein>
    <recommendedName>
        <fullName evidence="4">Secreted protein</fullName>
    </recommendedName>
</protein>
<evidence type="ECO:0000313" key="3">
    <source>
        <dbReference type="Proteomes" id="UP001214854"/>
    </source>
</evidence>
<organism evidence="2 3">
    <name type="scientific">Asticcacaulis aquaticus</name>
    <dbReference type="NCBI Taxonomy" id="2984212"/>
    <lineage>
        <taxon>Bacteria</taxon>
        <taxon>Pseudomonadati</taxon>
        <taxon>Pseudomonadota</taxon>
        <taxon>Alphaproteobacteria</taxon>
        <taxon>Caulobacterales</taxon>
        <taxon>Caulobacteraceae</taxon>
        <taxon>Asticcacaulis</taxon>
    </lineage>
</organism>
<feature type="chain" id="PRO_5047452087" description="Secreted protein" evidence="1">
    <location>
        <begin position="23"/>
        <end position="247"/>
    </location>
</feature>
<sequence>MRLFLVLFAVGLSLGTFTDAEAATLACPSSPQSAQITPAPSGWTPIPDTGSFTEAEVIERRLVCTYGIAGRIDRETPDGEPICVVQGQGFNCRRPQRLEDLGPPLGTRQITEGETIDLDVDTVAAGPLRGSIPTKRKGVPDLLFEGHNMTVRPTQGFEQPGFRFLNDSATASPFMAKRFPIEAECHIPRTIPQPGVHGMMYDTDRTTLTLQLIACVSSNTGDWYLIQLTEMSRTNNITRATLRWWRM</sequence>
<comment type="caution">
    <text evidence="2">The sequence shown here is derived from an EMBL/GenBank/DDBJ whole genome shotgun (WGS) entry which is preliminary data.</text>
</comment>
<accession>A0ABT5HXM7</accession>
<dbReference type="Proteomes" id="UP001214854">
    <property type="component" value="Unassembled WGS sequence"/>
</dbReference>